<dbReference type="RefSeq" id="WP_272008932.1">
    <property type="nucleotide sequence ID" value="NZ_JAQNDN010000024.1"/>
</dbReference>
<dbReference type="Gene3D" id="2.30.42.10">
    <property type="match status" value="1"/>
</dbReference>
<keyword evidence="3" id="KW-1185">Reference proteome</keyword>
<dbReference type="Pfam" id="PF17820">
    <property type="entry name" value="PDZ_6"/>
    <property type="match status" value="1"/>
</dbReference>
<dbReference type="InterPro" id="IPR036034">
    <property type="entry name" value="PDZ_sf"/>
</dbReference>
<sequence>MLQSLVMAKRRTGAWSFVGLMLLGCDPVGRERAALQAELAATSALLAEHRAQIVALKVDLAKQQVALQVCEAGHKRPSAPELPAPSASEPGEPALTPVCSAGVCVVKRAEFDAFVAAPETAPRLARVIPAMRDGKTVGFNLYSIRAGSPLALFGFKNGDLVRSVNGEPIDGIDAALRLYSQMRLLDRWTIAGTRKGEPFELTIAVE</sequence>
<dbReference type="SUPFAM" id="SSF50156">
    <property type="entry name" value="PDZ domain-like"/>
    <property type="match status" value="1"/>
</dbReference>
<organism evidence="2 3">
    <name type="scientific">Nannocystis radixulma</name>
    <dbReference type="NCBI Taxonomy" id="2995305"/>
    <lineage>
        <taxon>Bacteria</taxon>
        <taxon>Pseudomonadati</taxon>
        <taxon>Myxococcota</taxon>
        <taxon>Polyangia</taxon>
        <taxon>Nannocystales</taxon>
        <taxon>Nannocystaceae</taxon>
        <taxon>Nannocystis</taxon>
    </lineage>
</organism>
<evidence type="ECO:0000313" key="3">
    <source>
        <dbReference type="Proteomes" id="UP001217838"/>
    </source>
</evidence>
<protein>
    <recommendedName>
        <fullName evidence="1">PDZ domain-containing protein</fullName>
    </recommendedName>
</protein>
<comment type="caution">
    <text evidence="2">The sequence shown here is derived from an EMBL/GenBank/DDBJ whole genome shotgun (WGS) entry which is preliminary data.</text>
</comment>
<evidence type="ECO:0000313" key="2">
    <source>
        <dbReference type="EMBL" id="MDC0674567.1"/>
    </source>
</evidence>
<accession>A0ABT5BK89</accession>
<dbReference type="Proteomes" id="UP001217838">
    <property type="component" value="Unassembled WGS sequence"/>
</dbReference>
<dbReference type="InterPro" id="IPR041489">
    <property type="entry name" value="PDZ_6"/>
</dbReference>
<gene>
    <name evidence="2" type="ORF">POL58_42865</name>
</gene>
<proteinExistence type="predicted"/>
<name>A0ABT5BK89_9BACT</name>
<reference evidence="2 3" key="1">
    <citation type="submission" date="2022-11" db="EMBL/GenBank/DDBJ databases">
        <title>Minimal conservation of predation-associated metabolite biosynthetic gene clusters underscores biosynthetic potential of Myxococcota including descriptions for ten novel species: Archangium lansinium sp. nov., Myxococcus landrumus sp. nov., Nannocystis bai.</title>
        <authorList>
            <person name="Ahearne A."/>
            <person name="Stevens C."/>
            <person name="Dowd S."/>
        </authorList>
    </citation>
    <scope>NUCLEOTIDE SEQUENCE [LARGE SCALE GENOMIC DNA]</scope>
    <source>
        <strain evidence="2 3">NCELM</strain>
    </source>
</reference>
<feature type="domain" description="PDZ" evidence="1">
    <location>
        <begin position="143"/>
        <end position="178"/>
    </location>
</feature>
<dbReference type="EMBL" id="JAQNDN010000024">
    <property type="protein sequence ID" value="MDC0674567.1"/>
    <property type="molecule type" value="Genomic_DNA"/>
</dbReference>
<evidence type="ECO:0000259" key="1">
    <source>
        <dbReference type="Pfam" id="PF17820"/>
    </source>
</evidence>